<dbReference type="OrthoDB" id="71074at2759"/>
<dbReference type="AlphaFoldDB" id="A0A485K4R3"/>
<evidence type="ECO:0000259" key="2">
    <source>
        <dbReference type="PROSITE" id="PS50848"/>
    </source>
</evidence>
<dbReference type="CDD" id="cd00065">
    <property type="entry name" value="FYVE_like_SF"/>
    <property type="match status" value="1"/>
</dbReference>
<dbReference type="InterPro" id="IPR023393">
    <property type="entry name" value="START-like_dom_sf"/>
</dbReference>
<evidence type="ECO:0000313" key="5">
    <source>
        <dbReference type="Proteomes" id="UP000332933"/>
    </source>
</evidence>
<dbReference type="SUPFAM" id="SSF57903">
    <property type="entry name" value="FYVE/PHD zinc finger"/>
    <property type="match status" value="1"/>
</dbReference>
<gene>
    <name evidence="4" type="primary">Aste57867_805</name>
    <name evidence="3" type="ORF">As57867_000804</name>
    <name evidence="4" type="ORF">ASTE57867_805</name>
</gene>
<dbReference type="Proteomes" id="UP000332933">
    <property type="component" value="Unassembled WGS sequence"/>
</dbReference>
<organism evidence="4 5">
    <name type="scientific">Aphanomyces stellatus</name>
    <dbReference type="NCBI Taxonomy" id="120398"/>
    <lineage>
        <taxon>Eukaryota</taxon>
        <taxon>Sar</taxon>
        <taxon>Stramenopiles</taxon>
        <taxon>Oomycota</taxon>
        <taxon>Saprolegniomycetes</taxon>
        <taxon>Saprolegniales</taxon>
        <taxon>Verrucalvaceae</taxon>
        <taxon>Aphanomyces</taxon>
    </lineage>
</organism>
<evidence type="ECO:0000313" key="3">
    <source>
        <dbReference type="EMBL" id="KAF0719772.1"/>
    </source>
</evidence>
<evidence type="ECO:0000256" key="1">
    <source>
        <dbReference type="SAM" id="MobiDB-lite"/>
    </source>
</evidence>
<keyword evidence="5" id="KW-1185">Reference proteome</keyword>
<feature type="domain" description="START" evidence="2">
    <location>
        <begin position="54"/>
        <end position="230"/>
    </location>
</feature>
<evidence type="ECO:0000313" key="4">
    <source>
        <dbReference type="EMBL" id="VFT78029.1"/>
    </source>
</evidence>
<dbReference type="Pfam" id="PF01852">
    <property type="entry name" value="START"/>
    <property type="match status" value="1"/>
</dbReference>
<dbReference type="EMBL" id="VJMH01000050">
    <property type="protein sequence ID" value="KAF0719772.1"/>
    <property type="molecule type" value="Genomic_DNA"/>
</dbReference>
<protein>
    <submittedName>
        <fullName evidence="4">Aste57867_805 protein</fullName>
    </submittedName>
</protein>
<sequence>MARRSSLPLQPDFFHCPALTDEQIHHFRQLGQLSVQQLLAKANDDNGLGNSVQWTLTSTDSKLQLYSAKMTSSTMHCHKGVLEMTGALDEVLALFQQDTRDKAVAYRRRFGHGLLHSEMLYQIIAPTADRPLDSIEIHWLAYAAAWGGVVKKRDVCLLVTTQECVIQGCQRAWVRALHHVDLACCPTVPGFIRADQFSSGHVMHETNRSGFLRLAVVQHADVKGRLPRWLGHVFAQRACRRLQDVDIFVREERLAGSPFLMGHHLQPLTSRPACFLCQEPFGISRHKSNCSKCGEVPLTHVAVRVVCSGCNPVWQLRLQGLDIQVRACTACTLKPLVDAAKRDRSVTAQPLHRGSSSLLSPAEGWSVGTAGWTSAPPPLGQEAAEPTFQQPRREPPTEKWRRRSLPTREGYERRKSSTKYAYLFLQQSSSSSGAPSNYTDSCVEHVMDMMSLGEFSSDVEYGFV</sequence>
<name>A0A485K4R3_9STRA</name>
<dbReference type="InterPro" id="IPR002913">
    <property type="entry name" value="START_lipid-bd_dom"/>
</dbReference>
<dbReference type="SUPFAM" id="SSF55961">
    <property type="entry name" value="Bet v1-like"/>
    <property type="match status" value="1"/>
</dbReference>
<reference evidence="3" key="2">
    <citation type="submission" date="2019-06" db="EMBL/GenBank/DDBJ databases">
        <title>Genomics analysis of Aphanomyces spp. identifies a new class of oomycete effector associated with host adaptation.</title>
        <authorList>
            <person name="Gaulin E."/>
        </authorList>
    </citation>
    <scope>NUCLEOTIDE SEQUENCE</scope>
    <source>
        <strain evidence="3">CBS 578.67</strain>
    </source>
</reference>
<dbReference type="PANTHER" id="PTHR13510:SF44">
    <property type="entry name" value="RABENOSYN-5"/>
    <property type="match status" value="1"/>
</dbReference>
<proteinExistence type="predicted"/>
<feature type="region of interest" description="Disordered" evidence="1">
    <location>
        <begin position="370"/>
        <end position="413"/>
    </location>
</feature>
<dbReference type="PROSITE" id="PS50848">
    <property type="entry name" value="START"/>
    <property type="match status" value="1"/>
</dbReference>
<reference evidence="4 5" key="1">
    <citation type="submission" date="2019-03" db="EMBL/GenBank/DDBJ databases">
        <authorList>
            <person name="Gaulin E."/>
            <person name="Dumas B."/>
        </authorList>
    </citation>
    <scope>NUCLEOTIDE SEQUENCE [LARGE SCALE GENOMIC DNA]</scope>
    <source>
        <strain evidence="4">CBS 568.67</strain>
    </source>
</reference>
<dbReference type="PANTHER" id="PTHR13510">
    <property type="entry name" value="FYVE-FINGER-CONTAINING RAB5 EFFECTOR PROTEIN RABENOSYN-5-RELATED"/>
    <property type="match status" value="1"/>
</dbReference>
<dbReference type="InterPro" id="IPR011011">
    <property type="entry name" value="Znf_FYVE_PHD"/>
</dbReference>
<dbReference type="EMBL" id="CAADRA010000050">
    <property type="protein sequence ID" value="VFT78029.1"/>
    <property type="molecule type" value="Genomic_DNA"/>
</dbReference>
<dbReference type="InterPro" id="IPR013083">
    <property type="entry name" value="Znf_RING/FYVE/PHD"/>
</dbReference>
<dbReference type="Gene3D" id="3.30.530.20">
    <property type="match status" value="1"/>
</dbReference>
<dbReference type="InterPro" id="IPR052727">
    <property type="entry name" value="Rab4/Rab5_effector"/>
</dbReference>
<dbReference type="Gene3D" id="3.30.40.10">
    <property type="entry name" value="Zinc/RING finger domain, C3HC4 (zinc finger)"/>
    <property type="match status" value="1"/>
</dbReference>
<accession>A0A485K4R3</accession>
<dbReference type="GO" id="GO:0008289">
    <property type="term" value="F:lipid binding"/>
    <property type="evidence" value="ECO:0007669"/>
    <property type="project" value="InterPro"/>
</dbReference>